<organism evidence="2 3">
    <name type="scientific">Streptacidiphilus fuscans</name>
    <dbReference type="NCBI Taxonomy" id="2789292"/>
    <lineage>
        <taxon>Bacteria</taxon>
        <taxon>Bacillati</taxon>
        <taxon>Actinomycetota</taxon>
        <taxon>Actinomycetes</taxon>
        <taxon>Kitasatosporales</taxon>
        <taxon>Streptomycetaceae</taxon>
        <taxon>Streptacidiphilus</taxon>
    </lineage>
</organism>
<name>A0A931B0B2_9ACTN</name>
<evidence type="ECO:0000256" key="1">
    <source>
        <dbReference type="SAM" id="SignalP"/>
    </source>
</evidence>
<accession>A0A931B0B2</accession>
<keyword evidence="1" id="KW-0732">Signal</keyword>
<proteinExistence type="predicted"/>
<feature type="signal peptide" evidence="1">
    <location>
        <begin position="1"/>
        <end position="24"/>
    </location>
</feature>
<protein>
    <recommendedName>
        <fullName evidence="4">Secreted protein/lipoprotein</fullName>
    </recommendedName>
</protein>
<evidence type="ECO:0000313" key="3">
    <source>
        <dbReference type="Proteomes" id="UP000657385"/>
    </source>
</evidence>
<dbReference type="EMBL" id="JADPRT010000001">
    <property type="protein sequence ID" value="MBF9066586.1"/>
    <property type="molecule type" value="Genomic_DNA"/>
</dbReference>
<dbReference type="RefSeq" id="WP_196191783.1">
    <property type="nucleotide sequence ID" value="NZ_JADPRT010000001.1"/>
</dbReference>
<evidence type="ECO:0008006" key="4">
    <source>
        <dbReference type="Google" id="ProtNLM"/>
    </source>
</evidence>
<feature type="chain" id="PRO_5037320832" description="Secreted protein/lipoprotein" evidence="1">
    <location>
        <begin position="25"/>
        <end position="189"/>
    </location>
</feature>
<reference evidence="2" key="1">
    <citation type="submission" date="2020-11" db="EMBL/GenBank/DDBJ databases">
        <title>Isolation and identification of active actinomycetes.</title>
        <authorList>
            <person name="Yu B."/>
        </authorList>
    </citation>
    <scope>NUCLEOTIDE SEQUENCE</scope>
    <source>
        <strain evidence="2">NEAU-YB345</strain>
    </source>
</reference>
<keyword evidence="3" id="KW-1185">Reference proteome</keyword>
<evidence type="ECO:0000313" key="2">
    <source>
        <dbReference type="EMBL" id="MBF9066586.1"/>
    </source>
</evidence>
<dbReference type="Proteomes" id="UP000657385">
    <property type="component" value="Unassembled WGS sequence"/>
</dbReference>
<dbReference type="AlphaFoldDB" id="A0A931B0B2"/>
<gene>
    <name evidence="2" type="ORF">I2501_00870</name>
</gene>
<sequence>MPAAVVTVASCVALLAGCASGGGAETLNGAPSKDATPPAPAGLAAPSVAGPDADFVLRAYAGYWAAQVRAMSTGQADGSDLSTYATSEALSDSYADLVRLDGDGMRMRGAPVSHPKVTSVGAMSGAKGIDQATVVDCLDVTGWHQVLGSNGRIADPARRLTRYQVVATARTVGGVWMITQITRETDKPC</sequence>
<comment type="caution">
    <text evidence="2">The sequence shown here is derived from an EMBL/GenBank/DDBJ whole genome shotgun (WGS) entry which is preliminary data.</text>
</comment>